<reference evidence="3 4" key="1">
    <citation type="submission" date="2016-10" db="EMBL/GenBank/DDBJ databases">
        <authorList>
            <person name="de Groot N.N."/>
        </authorList>
    </citation>
    <scope>NUCLEOTIDE SEQUENCE [LARGE SCALE GENOMIC DNA]</scope>
    <source>
        <strain evidence="3 4">Nm1</strain>
    </source>
</reference>
<dbReference type="PANTHER" id="PTHR42709">
    <property type="entry name" value="ALKALINE PHOSPHATASE LIKE PROTEIN"/>
    <property type="match status" value="1"/>
</dbReference>
<dbReference type="AlphaFoldDB" id="A0A1H3M0N8"/>
<dbReference type="PANTHER" id="PTHR42709:SF4">
    <property type="entry name" value="INNER MEMBRANE PROTEIN YQAA"/>
    <property type="match status" value="1"/>
</dbReference>
<dbReference type="InterPro" id="IPR051311">
    <property type="entry name" value="DedA_domain"/>
</dbReference>
<evidence type="ECO:0000256" key="1">
    <source>
        <dbReference type="SAM" id="Phobius"/>
    </source>
</evidence>
<keyword evidence="1" id="KW-1133">Transmembrane helix</keyword>
<evidence type="ECO:0000259" key="2">
    <source>
        <dbReference type="Pfam" id="PF09335"/>
    </source>
</evidence>
<gene>
    <name evidence="3" type="ORF">SAMN05421881_105510</name>
</gene>
<dbReference type="RefSeq" id="WP_090415181.1">
    <property type="nucleotide sequence ID" value="NZ_FNOY01000055.1"/>
</dbReference>
<keyword evidence="1" id="KW-0812">Transmembrane</keyword>
<keyword evidence="4" id="KW-1185">Reference proteome</keyword>
<name>A0A1H3M0N8_9PROT</name>
<dbReference type="OrthoDB" id="5419086at2"/>
<proteinExistence type="predicted"/>
<evidence type="ECO:0000313" key="3">
    <source>
        <dbReference type="EMBL" id="SDY70271.1"/>
    </source>
</evidence>
<accession>A0A1H3M0N8</accession>
<sequence>MDENGSLIALFTSSFLAATLLPGGSEAVLVGVLLAYPELYWPALQVATLGNTLGGMSSYLIGRLLPDEQALSKRIGRHIHGLEWTRRHGAPILFLSWLPVIGDVLCVAAGWLRIHWLPAALFIAAGKFLRYWVIASAIN</sequence>
<evidence type="ECO:0000313" key="4">
    <source>
        <dbReference type="Proteomes" id="UP000198640"/>
    </source>
</evidence>
<feature type="transmembrane region" description="Helical" evidence="1">
    <location>
        <begin position="92"/>
        <end position="112"/>
    </location>
</feature>
<organism evidence="3 4">
    <name type="scientific">Nitrosomonas halophila</name>
    <dbReference type="NCBI Taxonomy" id="44576"/>
    <lineage>
        <taxon>Bacteria</taxon>
        <taxon>Pseudomonadati</taxon>
        <taxon>Pseudomonadota</taxon>
        <taxon>Betaproteobacteria</taxon>
        <taxon>Nitrosomonadales</taxon>
        <taxon>Nitrosomonadaceae</taxon>
        <taxon>Nitrosomonas</taxon>
    </lineage>
</organism>
<dbReference type="Pfam" id="PF09335">
    <property type="entry name" value="VTT_dom"/>
    <property type="match status" value="1"/>
</dbReference>
<feature type="transmembrane region" description="Helical" evidence="1">
    <location>
        <begin position="118"/>
        <end position="138"/>
    </location>
</feature>
<feature type="domain" description="VTT" evidence="2">
    <location>
        <begin position="27"/>
        <end position="137"/>
    </location>
</feature>
<feature type="transmembrane region" description="Helical" evidence="1">
    <location>
        <begin position="43"/>
        <end position="65"/>
    </location>
</feature>
<dbReference type="Proteomes" id="UP000198640">
    <property type="component" value="Unassembled WGS sequence"/>
</dbReference>
<protein>
    <submittedName>
        <fullName evidence="3">Membrane protein YqaA, SNARE-associated domain</fullName>
    </submittedName>
</protein>
<keyword evidence="1" id="KW-0472">Membrane</keyword>
<dbReference type="InterPro" id="IPR032816">
    <property type="entry name" value="VTT_dom"/>
</dbReference>
<dbReference type="EMBL" id="FNOY01000055">
    <property type="protein sequence ID" value="SDY70271.1"/>
    <property type="molecule type" value="Genomic_DNA"/>
</dbReference>